<comment type="similarity">
    <text evidence="1">Belongs to the adenylyl cyclase class-3 family.</text>
</comment>
<feature type="domain" description="Guanylate cyclase" evidence="2">
    <location>
        <begin position="252"/>
        <end position="364"/>
    </location>
</feature>
<evidence type="ECO:0000259" key="2">
    <source>
        <dbReference type="PROSITE" id="PS50125"/>
    </source>
</evidence>
<dbReference type="InterPro" id="IPR050697">
    <property type="entry name" value="Adenylyl/Guanylyl_Cyclase_3/4"/>
</dbReference>
<dbReference type="RefSeq" id="WP_141821362.1">
    <property type="nucleotide sequence ID" value="NZ_BAAAIL010000005.1"/>
</dbReference>
<evidence type="ECO:0000313" key="4">
    <source>
        <dbReference type="Proteomes" id="UP000315133"/>
    </source>
</evidence>
<keyword evidence="4" id="KW-1185">Reference proteome</keyword>
<accession>A0A543K4M1</accession>
<dbReference type="SUPFAM" id="SSF48452">
    <property type="entry name" value="TPR-like"/>
    <property type="match status" value="1"/>
</dbReference>
<proteinExistence type="inferred from homology"/>
<dbReference type="PANTHER" id="PTHR43081:SF1">
    <property type="entry name" value="ADENYLATE CYCLASE, TERMINAL-DIFFERENTIATION SPECIFIC"/>
    <property type="match status" value="1"/>
</dbReference>
<dbReference type="InterPro" id="IPR001054">
    <property type="entry name" value="A/G_cyclase"/>
</dbReference>
<dbReference type="CDD" id="cd07302">
    <property type="entry name" value="CHD"/>
    <property type="match status" value="1"/>
</dbReference>
<dbReference type="SUPFAM" id="SSF55073">
    <property type="entry name" value="Nucleotide cyclase"/>
    <property type="match status" value="1"/>
</dbReference>
<reference evidence="3 4" key="1">
    <citation type="submission" date="2019-06" db="EMBL/GenBank/DDBJ databases">
        <title>Sequencing the genomes of 1000 actinobacteria strains.</title>
        <authorList>
            <person name="Klenk H.-P."/>
        </authorList>
    </citation>
    <scope>NUCLEOTIDE SEQUENCE [LARGE SCALE GENOMIC DNA]</scope>
    <source>
        <strain evidence="3 4">DSM 12362</strain>
    </source>
</reference>
<dbReference type="GO" id="GO:0035556">
    <property type="term" value="P:intracellular signal transduction"/>
    <property type="evidence" value="ECO:0007669"/>
    <property type="project" value="InterPro"/>
</dbReference>
<dbReference type="GO" id="GO:0009190">
    <property type="term" value="P:cyclic nucleotide biosynthetic process"/>
    <property type="evidence" value="ECO:0007669"/>
    <property type="project" value="InterPro"/>
</dbReference>
<dbReference type="InterPro" id="IPR029787">
    <property type="entry name" value="Nucleotide_cyclase"/>
</dbReference>
<dbReference type="EMBL" id="VFPU01000005">
    <property type="protein sequence ID" value="TQM90022.1"/>
    <property type="molecule type" value="Genomic_DNA"/>
</dbReference>
<comment type="caution">
    <text evidence="3">The sequence shown here is derived from an EMBL/GenBank/DDBJ whole genome shotgun (WGS) entry which is preliminary data.</text>
</comment>
<dbReference type="OrthoDB" id="310836at2"/>
<evidence type="ECO:0000256" key="1">
    <source>
        <dbReference type="ARBA" id="ARBA00005381"/>
    </source>
</evidence>
<name>A0A543K4M1_9MICO</name>
<protein>
    <submittedName>
        <fullName evidence="3">Class 3 adenylate cyclase</fullName>
    </submittedName>
</protein>
<evidence type="ECO:0000313" key="3">
    <source>
        <dbReference type="EMBL" id="TQM90022.1"/>
    </source>
</evidence>
<dbReference type="GO" id="GO:0004016">
    <property type="term" value="F:adenylate cyclase activity"/>
    <property type="evidence" value="ECO:0007669"/>
    <property type="project" value="UniProtKB-ARBA"/>
</dbReference>
<organism evidence="3 4">
    <name type="scientific">Ornithinimicrobium humiphilum</name>
    <dbReference type="NCBI Taxonomy" id="125288"/>
    <lineage>
        <taxon>Bacteria</taxon>
        <taxon>Bacillati</taxon>
        <taxon>Actinomycetota</taxon>
        <taxon>Actinomycetes</taxon>
        <taxon>Micrococcales</taxon>
        <taxon>Ornithinimicrobiaceae</taxon>
        <taxon>Ornithinimicrobium</taxon>
    </lineage>
</organism>
<dbReference type="PROSITE" id="PS50125">
    <property type="entry name" value="GUANYLATE_CYCLASE_2"/>
    <property type="match status" value="1"/>
</dbReference>
<sequence>MSGFPGACRIHRAQVMRLGGNLEAAEAQALTACDELHDFNYWVTGNGLYEVAEIRRVRGAFAAAVETYRRADDLGRDPQPGLALLRLAEGKVDAAAAAVRRSLEATTAPLVRMQLLPAQVEIALAAGDVRTARAARDEIEATVTSYRIANRIAPAFDAALAMVAGRIALHEEDLDTAARELRRAREAWLAVGAPYEVAQARLHLGLAYRRQGDEDGASTELEAALATFERLGAALDAERARELLGRLGTRRTFLFSDIVGSTRLLESLGDEKWRRLLARHDELLRTALTDAGGEVIKQTGDGFFAAFEHPRAALQAAVAVQRALHEEVFAPDVRIGVHTGGAFHPEGDEADYGGQGVHMAARVGAAARAGEILVSAETLDGVTGVFELSDPREVDLKGFADPVSVVAVEWR</sequence>
<dbReference type="Proteomes" id="UP000315133">
    <property type="component" value="Unassembled WGS sequence"/>
</dbReference>
<gene>
    <name evidence="3" type="ORF">FB476_3274</name>
</gene>
<dbReference type="Pfam" id="PF00211">
    <property type="entry name" value="Guanylate_cyc"/>
    <property type="match status" value="1"/>
</dbReference>
<dbReference type="Gene3D" id="1.25.40.10">
    <property type="entry name" value="Tetratricopeptide repeat domain"/>
    <property type="match status" value="1"/>
</dbReference>
<dbReference type="AlphaFoldDB" id="A0A543K4M1"/>
<dbReference type="PANTHER" id="PTHR43081">
    <property type="entry name" value="ADENYLATE CYCLASE, TERMINAL-DIFFERENTIATION SPECIFIC-RELATED"/>
    <property type="match status" value="1"/>
</dbReference>
<dbReference type="InterPro" id="IPR011990">
    <property type="entry name" value="TPR-like_helical_dom_sf"/>
</dbReference>
<dbReference type="SMART" id="SM00044">
    <property type="entry name" value="CYCc"/>
    <property type="match status" value="1"/>
</dbReference>
<dbReference type="Gene3D" id="3.30.70.1230">
    <property type="entry name" value="Nucleotide cyclase"/>
    <property type="match status" value="1"/>
</dbReference>